<gene>
    <name evidence="2" type="ORF">PhCBS80983_g01338</name>
</gene>
<comment type="caution">
    <text evidence="2">The sequence shown here is derived from an EMBL/GenBank/DDBJ whole genome shotgun (WGS) entry which is preliminary data.</text>
</comment>
<keyword evidence="3" id="KW-1185">Reference proteome</keyword>
<proteinExistence type="predicted"/>
<evidence type="ECO:0000256" key="1">
    <source>
        <dbReference type="SAM" id="MobiDB-lite"/>
    </source>
</evidence>
<sequence length="353" mass="39360">MSSLSGLLPIEQSPPPPAPQSPTHSQTDEHPISQDPQCQRLIEHLSPFIPPEAISLLYEAGYETLDMIKTLNVDLTNPHNDLTSAEVYTKRTLKPGYKKLIIQYVNAAPFDPAVHADPTNIFHGVGFDTPTTKRRRTSDSHSNGTSPYTPSMTVPALLQSLERHLCESPVTRNLRKDIDYRVAIGESERGIAEGVWRCMICNSRPVTISLRNGGRQPQLSNVSTHLKTVKHTAASEYKKAKAQLLGMGSLPSGDPVTVAVTAALQKHFQDQKQFQTQQQQQALQQQQQQQQQQPQQQQQQQPQQQQRVELKAFEQFTPPPNQRAIITPTSAGEAAMQQLTQQLTQQHVQPRTG</sequence>
<name>A0A507EB13_9FUNG</name>
<dbReference type="Proteomes" id="UP000318582">
    <property type="component" value="Unassembled WGS sequence"/>
</dbReference>
<dbReference type="EMBL" id="QEAQ01000010">
    <property type="protein sequence ID" value="TPX61032.1"/>
    <property type="molecule type" value="Genomic_DNA"/>
</dbReference>
<dbReference type="AlphaFoldDB" id="A0A507EB13"/>
<feature type="region of interest" description="Disordered" evidence="1">
    <location>
        <begin position="1"/>
        <end position="34"/>
    </location>
</feature>
<organism evidence="2 3">
    <name type="scientific">Powellomyces hirtus</name>
    <dbReference type="NCBI Taxonomy" id="109895"/>
    <lineage>
        <taxon>Eukaryota</taxon>
        <taxon>Fungi</taxon>
        <taxon>Fungi incertae sedis</taxon>
        <taxon>Chytridiomycota</taxon>
        <taxon>Chytridiomycota incertae sedis</taxon>
        <taxon>Chytridiomycetes</taxon>
        <taxon>Spizellomycetales</taxon>
        <taxon>Powellomycetaceae</taxon>
        <taxon>Powellomyces</taxon>
    </lineage>
</organism>
<feature type="compositionally biased region" description="Polar residues" evidence="1">
    <location>
        <begin position="140"/>
        <end position="151"/>
    </location>
</feature>
<feature type="region of interest" description="Disordered" evidence="1">
    <location>
        <begin position="125"/>
        <end position="151"/>
    </location>
</feature>
<protein>
    <submittedName>
        <fullName evidence="2">Uncharacterized protein</fullName>
    </submittedName>
</protein>
<evidence type="ECO:0000313" key="2">
    <source>
        <dbReference type="EMBL" id="TPX61032.1"/>
    </source>
</evidence>
<feature type="compositionally biased region" description="Low complexity" evidence="1">
    <location>
        <begin position="293"/>
        <end position="306"/>
    </location>
</feature>
<feature type="compositionally biased region" description="Low complexity" evidence="1">
    <location>
        <begin position="337"/>
        <end position="346"/>
    </location>
</feature>
<reference evidence="2 3" key="1">
    <citation type="journal article" date="2019" name="Sci. Rep.">
        <title>Comparative genomics of chytrid fungi reveal insights into the obligate biotrophic and pathogenic lifestyle of Synchytrium endobioticum.</title>
        <authorList>
            <person name="van de Vossenberg B.T.L.H."/>
            <person name="Warris S."/>
            <person name="Nguyen H.D.T."/>
            <person name="van Gent-Pelzer M.P.E."/>
            <person name="Joly D.L."/>
            <person name="van de Geest H.C."/>
            <person name="Bonants P.J.M."/>
            <person name="Smith D.S."/>
            <person name="Levesque C.A."/>
            <person name="van der Lee T.A.J."/>
        </authorList>
    </citation>
    <scope>NUCLEOTIDE SEQUENCE [LARGE SCALE GENOMIC DNA]</scope>
    <source>
        <strain evidence="2 3">CBS 809.83</strain>
    </source>
</reference>
<feature type="region of interest" description="Disordered" evidence="1">
    <location>
        <begin position="293"/>
        <end position="353"/>
    </location>
</feature>
<accession>A0A507EB13</accession>
<evidence type="ECO:0000313" key="3">
    <source>
        <dbReference type="Proteomes" id="UP000318582"/>
    </source>
</evidence>